<gene>
    <name evidence="2" type="ORF">ACFOWD_00255</name>
</gene>
<name>A0ABV8R4D8_9FLAO</name>
<keyword evidence="1" id="KW-0812">Transmembrane</keyword>
<feature type="non-terminal residue" evidence="2">
    <location>
        <position position="1"/>
    </location>
</feature>
<keyword evidence="3" id="KW-1185">Reference proteome</keyword>
<dbReference type="RefSeq" id="WP_377407127.1">
    <property type="nucleotide sequence ID" value="NZ_JBHSCY010000001.1"/>
</dbReference>
<keyword evidence="1" id="KW-1133">Transmembrane helix</keyword>
<organism evidence="2 3">
    <name type="scientific">Polaribacter marinivivus</name>
    <dbReference type="NCBI Taxonomy" id="1524260"/>
    <lineage>
        <taxon>Bacteria</taxon>
        <taxon>Pseudomonadati</taxon>
        <taxon>Bacteroidota</taxon>
        <taxon>Flavobacteriia</taxon>
        <taxon>Flavobacteriales</taxon>
        <taxon>Flavobacteriaceae</taxon>
    </lineage>
</organism>
<sequence>HKLKNELKLIKKLLIGILLLGIISIIGYFVFLANFEIFDEPTETELKVECDYEGLRKVKMTEMTGNATANRSIHIYATNCNYDENIELESIFVASAGFIKPKDVNFEWKSFDTLTIRYNKKLEIFKQKTESESVTPKIIFEYIAD</sequence>
<comment type="caution">
    <text evidence="2">The sequence shown here is derived from an EMBL/GenBank/DDBJ whole genome shotgun (WGS) entry which is preliminary data.</text>
</comment>
<protein>
    <submittedName>
        <fullName evidence="2">Uncharacterized protein</fullName>
    </submittedName>
</protein>
<accession>A0ABV8R4D8</accession>
<evidence type="ECO:0000256" key="1">
    <source>
        <dbReference type="SAM" id="Phobius"/>
    </source>
</evidence>
<keyword evidence="1" id="KW-0472">Membrane</keyword>
<feature type="transmembrane region" description="Helical" evidence="1">
    <location>
        <begin position="12"/>
        <end position="31"/>
    </location>
</feature>
<proteinExistence type="predicted"/>
<dbReference type="Proteomes" id="UP001595826">
    <property type="component" value="Unassembled WGS sequence"/>
</dbReference>
<evidence type="ECO:0000313" key="3">
    <source>
        <dbReference type="Proteomes" id="UP001595826"/>
    </source>
</evidence>
<dbReference type="EMBL" id="JBHSCY010000001">
    <property type="protein sequence ID" value="MFC4267321.1"/>
    <property type="molecule type" value="Genomic_DNA"/>
</dbReference>
<reference evidence="3" key="1">
    <citation type="journal article" date="2019" name="Int. J. Syst. Evol. Microbiol.">
        <title>The Global Catalogue of Microorganisms (GCM) 10K type strain sequencing project: providing services to taxonomists for standard genome sequencing and annotation.</title>
        <authorList>
            <consortium name="The Broad Institute Genomics Platform"/>
            <consortium name="The Broad Institute Genome Sequencing Center for Infectious Disease"/>
            <person name="Wu L."/>
            <person name="Ma J."/>
        </authorList>
    </citation>
    <scope>NUCLEOTIDE SEQUENCE [LARGE SCALE GENOMIC DNA]</scope>
    <source>
        <strain evidence="3">CECT 8655</strain>
    </source>
</reference>
<evidence type="ECO:0000313" key="2">
    <source>
        <dbReference type="EMBL" id="MFC4267321.1"/>
    </source>
</evidence>